<dbReference type="GeneID" id="48823895"/>
<organism evidence="1 2">
    <name type="scientific">Aeromonas caviae</name>
    <name type="common">Aeromonas punctata</name>
    <dbReference type="NCBI Taxonomy" id="648"/>
    <lineage>
        <taxon>Bacteria</taxon>
        <taxon>Pseudomonadati</taxon>
        <taxon>Pseudomonadota</taxon>
        <taxon>Gammaproteobacteria</taxon>
        <taxon>Aeromonadales</taxon>
        <taxon>Aeromonadaceae</taxon>
        <taxon>Aeromonas</taxon>
    </lineage>
</organism>
<dbReference type="InterPro" id="IPR049848">
    <property type="entry name" value="TapY2-like"/>
</dbReference>
<dbReference type="Proteomes" id="UP000266778">
    <property type="component" value="Chromosome"/>
</dbReference>
<gene>
    <name evidence="1" type="ORF">C1C91_05235</name>
</gene>
<dbReference type="RefSeq" id="WP_042014885.1">
    <property type="nucleotide sequence ID" value="NZ_BPOR01000038.1"/>
</dbReference>
<proteinExistence type="predicted"/>
<name>A0A2X4RGR3_AERCA</name>
<dbReference type="EMBL" id="CP025706">
    <property type="protein sequence ID" value="AXB04484.1"/>
    <property type="molecule type" value="Genomic_DNA"/>
</dbReference>
<evidence type="ECO:0000313" key="2">
    <source>
        <dbReference type="Proteomes" id="UP000266778"/>
    </source>
</evidence>
<reference evidence="1" key="1">
    <citation type="journal article" date="2019" name="J Environ">
        <title>Genetic characterization and potential molecular dissemination mechanism of tet (31) gene in Aeromonas caviae from an oxytetracycline wastewater treatment system.</title>
        <authorList>
            <person name="Shi Y."/>
            <person name="Tian Z."/>
            <person name="Leclercq S.O."/>
            <person name="Zhang H."/>
            <person name="Yang M."/>
            <person name="Zhang Y."/>
        </authorList>
    </citation>
    <scope>NUCLEOTIDE SEQUENCE</scope>
    <source>
        <strain evidence="1">T25-39</strain>
    </source>
</reference>
<dbReference type="OrthoDB" id="5592081at2"/>
<protein>
    <submittedName>
        <fullName evidence="1">Uncharacterized protein</fullName>
    </submittedName>
</protein>
<accession>A0A2X4RGR3</accession>
<sequence length="94" mass="10418">MKTRSGVLGLCLLLSGSVLADDIKCYVELVNGQKVVLHGTVADNTPKAVQDKFKQRGYEVDGAVQPVKKILECRTVEENFQSKEGQQQDARQLR</sequence>
<dbReference type="AlphaFoldDB" id="A0A2X4RGR3"/>
<evidence type="ECO:0000313" key="1">
    <source>
        <dbReference type="EMBL" id="AXB04484.1"/>
    </source>
</evidence>
<dbReference type="NCBIfam" id="NF038109">
    <property type="entry name" value="tapY2_fam"/>
    <property type="match status" value="1"/>
</dbReference>